<comment type="pathway">
    <text evidence="2 14">Cell wall biogenesis; peptidoglycan biosynthesis.</text>
</comment>
<comment type="caution">
    <text evidence="18">The sequence shown here is derived from an EMBL/GenBank/DDBJ whole genome shotgun (WGS) entry which is preliminary data.</text>
</comment>
<evidence type="ECO:0000256" key="1">
    <source>
        <dbReference type="ARBA" id="ARBA00004496"/>
    </source>
</evidence>
<reference evidence="18" key="1">
    <citation type="submission" date="2018-10" db="EMBL/GenBank/DDBJ databases">
        <title>Iterative Subtractive Binning of Freshwater Chronoseries Metagenomes Recovers Nearly Complete Genomes from over Four Hundred Novel Species.</title>
        <authorList>
            <person name="Rodriguez-R L.M."/>
            <person name="Tsementzi D."/>
            <person name="Luo C."/>
            <person name="Konstantinidis K.T."/>
        </authorList>
    </citation>
    <scope>NUCLEOTIDE SEQUENCE</scope>
    <source>
        <strain evidence="18">WB5_2A_028</strain>
    </source>
</reference>
<evidence type="ECO:0000256" key="8">
    <source>
        <dbReference type="ARBA" id="ARBA00022840"/>
    </source>
</evidence>
<dbReference type="InterPro" id="IPR036615">
    <property type="entry name" value="Mur_ligase_C_dom_sf"/>
</dbReference>
<evidence type="ECO:0000256" key="7">
    <source>
        <dbReference type="ARBA" id="ARBA00022741"/>
    </source>
</evidence>
<dbReference type="GO" id="GO:0009252">
    <property type="term" value="P:peptidoglycan biosynthetic process"/>
    <property type="evidence" value="ECO:0007669"/>
    <property type="project" value="UniProtKB-UniRule"/>
</dbReference>
<accession>A0A965GCG9</accession>
<dbReference type="NCBIfam" id="TIGR01082">
    <property type="entry name" value="murC"/>
    <property type="match status" value="1"/>
</dbReference>
<comment type="catalytic activity">
    <reaction evidence="13 14">
        <text>UDP-N-acetyl-alpha-D-muramate + L-alanine + ATP = UDP-N-acetyl-alpha-D-muramoyl-L-alanine + ADP + phosphate + H(+)</text>
        <dbReference type="Rhea" id="RHEA:23372"/>
        <dbReference type="ChEBI" id="CHEBI:15378"/>
        <dbReference type="ChEBI" id="CHEBI:30616"/>
        <dbReference type="ChEBI" id="CHEBI:43474"/>
        <dbReference type="ChEBI" id="CHEBI:57972"/>
        <dbReference type="ChEBI" id="CHEBI:70757"/>
        <dbReference type="ChEBI" id="CHEBI:83898"/>
        <dbReference type="ChEBI" id="CHEBI:456216"/>
        <dbReference type="EC" id="6.3.2.8"/>
    </reaction>
</comment>
<dbReference type="InterPro" id="IPR000713">
    <property type="entry name" value="Mur_ligase_N"/>
</dbReference>
<dbReference type="EMBL" id="RFXN01000011">
    <property type="protein sequence ID" value="NBR93573.1"/>
    <property type="molecule type" value="Genomic_DNA"/>
</dbReference>
<dbReference type="GO" id="GO:0008360">
    <property type="term" value="P:regulation of cell shape"/>
    <property type="evidence" value="ECO:0007669"/>
    <property type="project" value="UniProtKB-KW"/>
</dbReference>
<feature type="binding site" evidence="14">
    <location>
        <begin position="112"/>
        <end position="118"/>
    </location>
    <ligand>
        <name>ATP</name>
        <dbReference type="ChEBI" id="CHEBI:30616"/>
    </ligand>
</feature>
<protein>
    <recommendedName>
        <fullName evidence="3 14">UDP-N-acetylmuramate--L-alanine ligase</fullName>
        <ecNumber evidence="3 14">6.3.2.8</ecNumber>
    </recommendedName>
    <alternativeName>
        <fullName evidence="14">UDP-N-acetylmuramoyl-L-alanine synthetase</fullName>
    </alternativeName>
</protein>
<dbReference type="Proteomes" id="UP000740727">
    <property type="component" value="Unassembled WGS sequence"/>
</dbReference>
<dbReference type="GO" id="GO:0051301">
    <property type="term" value="P:cell division"/>
    <property type="evidence" value="ECO:0007669"/>
    <property type="project" value="UniProtKB-KW"/>
</dbReference>
<dbReference type="Gene3D" id="3.40.50.720">
    <property type="entry name" value="NAD(P)-binding Rossmann-like Domain"/>
    <property type="match status" value="1"/>
</dbReference>
<evidence type="ECO:0000259" key="16">
    <source>
        <dbReference type="Pfam" id="PF02875"/>
    </source>
</evidence>
<sequence>MGALKPPIHFIGVGGAGMSGIARICIDRGLAISGSDIKNSTTLEALALRGGAIHIGHDAGNLGNANTVVTSSAIKENNVELHAARERGIPVISRAQALATLLPGYTSIAIAGTHGKTTTTSMLTVTLQNLGLDPSFAIGGTPHDSRANSHHGQGKFFIVEADESDGSFVEYHPDFAIVTNVEIDHVDHFANQEAINLAFEQLLGTVKQGVVLCIDDEGSARLVTRAHELGLDTYLYGQGEGADLRISHIYAGADSSIYRATWQGRTLGEVKLVIPGVHNIENSGAALAMALLLGAPASEAIAALGTFTGVGRRFELRGKAKGIRVIDDYAHHPTEIRATIATARLAAETGKVIAIFQPHRYSRTLAFSDDFASALRSADQVILLDIYGAGEEPIPGASSAAIALAILQLGGVAVFEPNLMSAIDSALINAQSGDIILTLGAGDVTSLAPQILSAINER</sequence>
<dbReference type="SUPFAM" id="SSF53623">
    <property type="entry name" value="MurD-like peptide ligases, catalytic domain"/>
    <property type="match status" value="1"/>
</dbReference>
<keyword evidence="9 14" id="KW-0133">Cell shape</keyword>
<dbReference type="HAMAP" id="MF_00046">
    <property type="entry name" value="MurC"/>
    <property type="match status" value="1"/>
</dbReference>
<keyword evidence="5 14" id="KW-0436">Ligase</keyword>
<evidence type="ECO:0000256" key="14">
    <source>
        <dbReference type="HAMAP-Rule" id="MF_00046"/>
    </source>
</evidence>
<name>A0A965GCG9_9PROT</name>
<dbReference type="Pfam" id="PF02875">
    <property type="entry name" value="Mur_ligase_C"/>
    <property type="match status" value="1"/>
</dbReference>
<evidence type="ECO:0000256" key="3">
    <source>
        <dbReference type="ARBA" id="ARBA00012211"/>
    </source>
</evidence>
<evidence type="ECO:0000313" key="18">
    <source>
        <dbReference type="EMBL" id="NBR93573.1"/>
    </source>
</evidence>
<dbReference type="SUPFAM" id="SSF53244">
    <property type="entry name" value="MurD-like peptide ligases, peptide-binding domain"/>
    <property type="match status" value="1"/>
</dbReference>
<dbReference type="InterPro" id="IPR013221">
    <property type="entry name" value="Mur_ligase_cen"/>
</dbReference>
<evidence type="ECO:0000256" key="6">
    <source>
        <dbReference type="ARBA" id="ARBA00022618"/>
    </source>
</evidence>
<dbReference type="InterPro" id="IPR005758">
    <property type="entry name" value="UDP-N-AcMur_Ala_ligase_MurC"/>
</dbReference>
<comment type="function">
    <text evidence="14">Cell wall formation.</text>
</comment>
<dbReference type="SUPFAM" id="SSF51984">
    <property type="entry name" value="MurCD N-terminal domain"/>
    <property type="match status" value="1"/>
</dbReference>
<dbReference type="GO" id="GO:0008763">
    <property type="term" value="F:UDP-N-acetylmuramate-L-alanine ligase activity"/>
    <property type="evidence" value="ECO:0007669"/>
    <property type="project" value="UniProtKB-UniRule"/>
</dbReference>
<keyword evidence="7 14" id="KW-0547">Nucleotide-binding</keyword>
<dbReference type="PANTHER" id="PTHR43445:SF3">
    <property type="entry name" value="UDP-N-ACETYLMURAMATE--L-ALANINE LIGASE"/>
    <property type="match status" value="1"/>
</dbReference>
<keyword evidence="10 14" id="KW-0573">Peptidoglycan synthesis</keyword>
<evidence type="ECO:0000256" key="10">
    <source>
        <dbReference type="ARBA" id="ARBA00022984"/>
    </source>
</evidence>
<comment type="subcellular location">
    <subcellularLocation>
        <location evidence="1 14">Cytoplasm</location>
    </subcellularLocation>
</comment>
<feature type="domain" description="Mur ligase C-terminal" evidence="16">
    <location>
        <begin position="312"/>
        <end position="442"/>
    </location>
</feature>
<evidence type="ECO:0000256" key="5">
    <source>
        <dbReference type="ARBA" id="ARBA00022598"/>
    </source>
</evidence>
<evidence type="ECO:0000256" key="13">
    <source>
        <dbReference type="ARBA" id="ARBA00047833"/>
    </source>
</evidence>
<dbReference type="GO" id="GO:0005737">
    <property type="term" value="C:cytoplasm"/>
    <property type="evidence" value="ECO:0007669"/>
    <property type="project" value="UniProtKB-SubCell"/>
</dbReference>
<dbReference type="Pfam" id="PF08245">
    <property type="entry name" value="Mur_ligase_M"/>
    <property type="match status" value="1"/>
</dbReference>
<comment type="similarity">
    <text evidence="14">Belongs to the MurCDEF family.</text>
</comment>
<dbReference type="InterPro" id="IPR004101">
    <property type="entry name" value="Mur_ligase_C"/>
</dbReference>
<evidence type="ECO:0000256" key="9">
    <source>
        <dbReference type="ARBA" id="ARBA00022960"/>
    </source>
</evidence>
<dbReference type="InterPro" id="IPR050061">
    <property type="entry name" value="MurCDEF_pg_biosynth"/>
</dbReference>
<dbReference type="AlphaFoldDB" id="A0A965GCG9"/>
<dbReference type="EC" id="6.3.2.8" evidence="3 14"/>
<keyword evidence="11 14" id="KW-0131">Cell cycle</keyword>
<evidence type="ECO:0000256" key="12">
    <source>
        <dbReference type="ARBA" id="ARBA00023316"/>
    </source>
</evidence>
<feature type="domain" description="Mur ligase N-terminal catalytic" evidence="15">
    <location>
        <begin position="8"/>
        <end position="102"/>
    </location>
</feature>
<dbReference type="Gene3D" id="3.40.1190.10">
    <property type="entry name" value="Mur-like, catalytic domain"/>
    <property type="match status" value="1"/>
</dbReference>
<evidence type="ECO:0000259" key="17">
    <source>
        <dbReference type="Pfam" id="PF08245"/>
    </source>
</evidence>
<keyword evidence="6 14" id="KW-0132">Cell division</keyword>
<dbReference type="GO" id="GO:0005524">
    <property type="term" value="F:ATP binding"/>
    <property type="evidence" value="ECO:0007669"/>
    <property type="project" value="UniProtKB-UniRule"/>
</dbReference>
<evidence type="ECO:0000313" key="19">
    <source>
        <dbReference type="Proteomes" id="UP000740727"/>
    </source>
</evidence>
<keyword evidence="8 14" id="KW-0067">ATP-binding</keyword>
<evidence type="ECO:0000256" key="2">
    <source>
        <dbReference type="ARBA" id="ARBA00004752"/>
    </source>
</evidence>
<dbReference type="InterPro" id="IPR036565">
    <property type="entry name" value="Mur-like_cat_sf"/>
</dbReference>
<dbReference type="Gene3D" id="3.90.190.20">
    <property type="entry name" value="Mur ligase, C-terminal domain"/>
    <property type="match status" value="1"/>
</dbReference>
<evidence type="ECO:0000256" key="11">
    <source>
        <dbReference type="ARBA" id="ARBA00023306"/>
    </source>
</evidence>
<evidence type="ECO:0000256" key="4">
    <source>
        <dbReference type="ARBA" id="ARBA00022490"/>
    </source>
</evidence>
<keyword evidence="4 14" id="KW-0963">Cytoplasm</keyword>
<dbReference type="PANTHER" id="PTHR43445">
    <property type="entry name" value="UDP-N-ACETYLMURAMATE--L-ALANINE LIGASE-RELATED"/>
    <property type="match status" value="1"/>
</dbReference>
<organism evidence="18 19">
    <name type="scientific">Candidatus Fonsibacter lacus</name>
    <dbReference type="NCBI Taxonomy" id="2576439"/>
    <lineage>
        <taxon>Bacteria</taxon>
        <taxon>Pseudomonadati</taxon>
        <taxon>Pseudomonadota</taxon>
        <taxon>Alphaproteobacteria</taxon>
        <taxon>Candidatus Pelagibacterales</taxon>
        <taxon>Candidatus Pelagibacterales incertae sedis</taxon>
        <taxon>Candidatus Fonsibacter</taxon>
    </lineage>
</organism>
<dbReference type="GO" id="GO:0071555">
    <property type="term" value="P:cell wall organization"/>
    <property type="evidence" value="ECO:0007669"/>
    <property type="project" value="UniProtKB-KW"/>
</dbReference>
<evidence type="ECO:0000259" key="15">
    <source>
        <dbReference type="Pfam" id="PF01225"/>
    </source>
</evidence>
<dbReference type="Pfam" id="PF01225">
    <property type="entry name" value="Mur_ligase"/>
    <property type="match status" value="1"/>
</dbReference>
<proteinExistence type="inferred from homology"/>
<gene>
    <name evidence="14" type="primary">murC</name>
    <name evidence="18" type="ORF">EBT44_01765</name>
</gene>
<feature type="domain" description="Mur ligase central" evidence="17">
    <location>
        <begin position="110"/>
        <end position="290"/>
    </location>
</feature>
<keyword evidence="12 14" id="KW-0961">Cell wall biogenesis/degradation</keyword>